<dbReference type="EMBL" id="ABVL01000006">
    <property type="protein sequence ID" value="EDY19926.1"/>
    <property type="molecule type" value="Genomic_DNA"/>
</dbReference>
<gene>
    <name evidence="1" type="ORF">CfE428DRAFT_2515</name>
</gene>
<comment type="caution">
    <text evidence="1">The sequence shown here is derived from an EMBL/GenBank/DDBJ whole genome shotgun (WGS) entry which is preliminary data.</text>
</comment>
<dbReference type="RefSeq" id="WP_006979840.1">
    <property type="nucleotide sequence ID" value="NZ_ABVL01000006.1"/>
</dbReference>
<proteinExistence type="predicted"/>
<organism evidence="1 2">
    <name type="scientific">Chthoniobacter flavus Ellin428</name>
    <dbReference type="NCBI Taxonomy" id="497964"/>
    <lineage>
        <taxon>Bacteria</taxon>
        <taxon>Pseudomonadati</taxon>
        <taxon>Verrucomicrobiota</taxon>
        <taxon>Spartobacteria</taxon>
        <taxon>Chthoniobacterales</taxon>
        <taxon>Chthoniobacteraceae</taxon>
        <taxon>Chthoniobacter</taxon>
    </lineage>
</organism>
<dbReference type="Proteomes" id="UP000005824">
    <property type="component" value="Unassembled WGS sequence"/>
</dbReference>
<dbReference type="Gene3D" id="3.10.620.30">
    <property type="match status" value="1"/>
</dbReference>
<protein>
    <recommendedName>
        <fullName evidence="3">Transglutaminase-like domain-containing protein</fullName>
    </recommendedName>
</protein>
<reference evidence="1 2" key="1">
    <citation type="journal article" date="2011" name="J. Bacteriol.">
        <title>Genome sequence of Chthoniobacter flavus Ellin428, an aerobic heterotrophic soil bacterium.</title>
        <authorList>
            <person name="Kant R."/>
            <person name="van Passel M.W."/>
            <person name="Palva A."/>
            <person name="Lucas S."/>
            <person name="Lapidus A."/>
            <person name="Glavina Del Rio T."/>
            <person name="Dalin E."/>
            <person name="Tice H."/>
            <person name="Bruce D."/>
            <person name="Goodwin L."/>
            <person name="Pitluck S."/>
            <person name="Larimer F.W."/>
            <person name="Land M.L."/>
            <person name="Hauser L."/>
            <person name="Sangwan P."/>
            <person name="de Vos W.M."/>
            <person name="Janssen P.H."/>
            <person name="Smidt H."/>
        </authorList>
    </citation>
    <scope>NUCLEOTIDE SEQUENCE [LARGE SCALE GENOMIC DNA]</scope>
    <source>
        <strain evidence="1 2">Ellin428</strain>
    </source>
</reference>
<dbReference type="AlphaFoldDB" id="B4D0R4"/>
<accession>B4D0R4</accession>
<sequence length="90" mass="10127">MDQLKDQNVRFVIGKLERGSHVSHAWLLWEHEGQWWILDCTMLNHAIPADRAGANEYVPLYSYARNSAYRHTDKAGLVADTASKSSTAGV</sequence>
<dbReference type="InParanoid" id="B4D0R4"/>
<keyword evidence="2" id="KW-1185">Reference proteome</keyword>
<evidence type="ECO:0008006" key="3">
    <source>
        <dbReference type="Google" id="ProtNLM"/>
    </source>
</evidence>
<evidence type="ECO:0000313" key="1">
    <source>
        <dbReference type="EMBL" id="EDY19926.1"/>
    </source>
</evidence>
<evidence type="ECO:0000313" key="2">
    <source>
        <dbReference type="Proteomes" id="UP000005824"/>
    </source>
</evidence>
<name>B4D0R4_9BACT</name>